<evidence type="ECO:0000256" key="9">
    <source>
        <dbReference type="ARBA" id="ARBA00023136"/>
    </source>
</evidence>
<evidence type="ECO:0000256" key="10">
    <source>
        <dbReference type="ARBA" id="ARBA00055355"/>
    </source>
</evidence>
<keyword evidence="7 16" id="KW-0067">ATP-binding</keyword>
<evidence type="ECO:0000256" key="4">
    <source>
        <dbReference type="ARBA" id="ARBA00022692"/>
    </source>
</evidence>
<comment type="subcellular location">
    <subcellularLocation>
        <location evidence="1">Cell membrane</location>
        <topology evidence="1">Multi-pass membrane protein</topology>
    </subcellularLocation>
</comment>
<dbReference type="GO" id="GO:0031640">
    <property type="term" value="P:killing of cells of another organism"/>
    <property type="evidence" value="ECO:0007669"/>
    <property type="project" value="UniProtKB-KW"/>
</dbReference>
<evidence type="ECO:0000256" key="8">
    <source>
        <dbReference type="ARBA" id="ARBA00022989"/>
    </source>
</evidence>
<evidence type="ECO:0000313" key="17">
    <source>
        <dbReference type="Proteomes" id="UP000197468"/>
    </source>
</evidence>
<dbReference type="GO" id="GO:0016887">
    <property type="term" value="F:ATP hydrolysis activity"/>
    <property type="evidence" value="ECO:0007669"/>
    <property type="project" value="InterPro"/>
</dbReference>
<dbReference type="InterPro" id="IPR003593">
    <property type="entry name" value="AAA+_ATPase"/>
</dbReference>
<feature type="transmembrane region" description="Helical" evidence="13">
    <location>
        <begin position="44"/>
        <end position="65"/>
    </location>
</feature>
<organism evidence="16 17">
    <name type="scientific">Roseateles aquatilis</name>
    <dbReference type="NCBI Taxonomy" id="431061"/>
    <lineage>
        <taxon>Bacteria</taxon>
        <taxon>Pseudomonadati</taxon>
        <taxon>Pseudomonadota</taxon>
        <taxon>Betaproteobacteria</taxon>
        <taxon>Burkholderiales</taxon>
        <taxon>Sphaerotilaceae</taxon>
        <taxon>Roseateles</taxon>
    </lineage>
</organism>
<dbReference type="InterPro" id="IPR036640">
    <property type="entry name" value="ABC1_TM_sf"/>
</dbReference>
<dbReference type="GO" id="GO:0005886">
    <property type="term" value="C:plasma membrane"/>
    <property type="evidence" value="ECO:0007669"/>
    <property type="project" value="UniProtKB-SubCell"/>
</dbReference>
<dbReference type="InterPro" id="IPR039421">
    <property type="entry name" value="Type_1_exporter"/>
</dbReference>
<keyword evidence="4 13" id="KW-0812">Transmembrane</keyword>
<evidence type="ECO:0000313" key="16">
    <source>
        <dbReference type="EMBL" id="OWQ91879.1"/>
    </source>
</evidence>
<evidence type="ECO:0000256" key="1">
    <source>
        <dbReference type="ARBA" id="ARBA00004651"/>
    </source>
</evidence>
<keyword evidence="8 13" id="KW-1133">Transmembrane helix</keyword>
<dbReference type="CDD" id="cd07346">
    <property type="entry name" value="ABC_6TM_exporters"/>
    <property type="match status" value="1"/>
</dbReference>
<comment type="caution">
    <text evidence="16">The sequence shown here is derived from an EMBL/GenBank/DDBJ whole genome shotgun (WGS) entry which is preliminary data.</text>
</comment>
<dbReference type="EMBL" id="NIOF01000002">
    <property type="protein sequence ID" value="OWQ91879.1"/>
    <property type="molecule type" value="Genomic_DNA"/>
</dbReference>
<reference evidence="16 17" key="1">
    <citation type="journal article" date="2008" name="Int. J. Syst. Evol. Microbiol.">
        <title>Description of Roseateles aquatilis sp. nov. and Roseateles terrae sp. nov., in the class Betaproteobacteria, and emended description of the genus Roseateles.</title>
        <authorList>
            <person name="Gomila M."/>
            <person name="Bowien B."/>
            <person name="Falsen E."/>
            <person name="Moore E.R."/>
            <person name="Lalucat J."/>
        </authorList>
    </citation>
    <scope>NUCLEOTIDE SEQUENCE [LARGE SCALE GENOMIC DNA]</scope>
    <source>
        <strain evidence="16 17">CCUG 48205</strain>
    </source>
</reference>
<evidence type="ECO:0000256" key="2">
    <source>
        <dbReference type="ARBA" id="ARBA00022448"/>
    </source>
</evidence>
<keyword evidence="5" id="KW-0204">Cytolysis</keyword>
<name>A0A246JI19_9BURK</name>
<dbReference type="Pfam" id="PF00005">
    <property type="entry name" value="ABC_tran"/>
    <property type="match status" value="1"/>
</dbReference>
<evidence type="ECO:0000256" key="13">
    <source>
        <dbReference type="SAM" id="Phobius"/>
    </source>
</evidence>
<keyword evidence="9 13" id="KW-0472">Membrane</keyword>
<evidence type="ECO:0000256" key="11">
    <source>
        <dbReference type="ARBA" id="ARBA00061173"/>
    </source>
</evidence>
<dbReference type="SMART" id="SM00382">
    <property type="entry name" value="AAA"/>
    <property type="match status" value="1"/>
</dbReference>
<feature type="domain" description="ABC transmembrane type-1" evidence="15">
    <location>
        <begin position="46"/>
        <end position="334"/>
    </location>
</feature>
<evidence type="ECO:0000256" key="6">
    <source>
        <dbReference type="ARBA" id="ARBA00022741"/>
    </source>
</evidence>
<dbReference type="GO" id="GO:0015421">
    <property type="term" value="F:ABC-type oligopeptide transporter activity"/>
    <property type="evidence" value="ECO:0007669"/>
    <property type="project" value="TreeGrafter"/>
</dbReference>
<gene>
    <name evidence="16" type="ORF">CDN99_05780</name>
</gene>
<feature type="transmembrane region" description="Helical" evidence="13">
    <location>
        <begin position="275"/>
        <end position="295"/>
    </location>
</feature>
<dbReference type="PANTHER" id="PTHR43394:SF1">
    <property type="entry name" value="ATP-BINDING CASSETTE SUB-FAMILY B MEMBER 10, MITOCHONDRIAL"/>
    <property type="match status" value="1"/>
</dbReference>
<comment type="function">
    <text evidence="10">Involved in the export of calmodulin-sensitive adenylate cyclase-hemolysin (cyclolysin).</text>
</comment>
<evidence type="ECO:0000259" key="15">
    <source>
        <dbReference type="PROSITE" id="PS50929"/>
    </source>
</evidence>
<dbReference type="PROSITE" id="PS50929">
    <property type="entry name" value="ABC_TM1F"/>
    <property type="match status" value="1"/>
</dbReference>
<evidence type="ECO:0000256" key="5">
    <source>
        <dbReference type="ARBA" id="ARBA00022735"/>
    </source>
</evidence>
<dbReference type="Gene3D" id="3.40.50.300">
    <property type="entry name" value="P-loop containing nucleotide triphosphate hydrolases"/>
    <property type="match status" value="1"/>
</dbReference>
<keyword evidence="2" id="KW-0813">Transport</keyword>
<accession>A0A246JI19</accession>
<dbReference type="PROSITE" id="PS50893">
    <property type="entry name" value="ABC_TRANSPORTER_2"/>
    <property type="match status" value="1"/>
</dbReference>
<dbReference type="SUPFAM" id="SSF52540">
    <property type="entry name" value="P-loop containing nucleoside triphosphate hydrolases"/>
    <property type="match status" value="1"/>
</dbReference>
<dbReference type="PROSITE" id="PS00211">
    <property type="entry name" value="ABC_TRANSPORTER_1"/>
    <property type="match status" value="1"/>
</dbReference>
<proteinExistence type="inferred from homology"/>
<sequence>MARADMRGQRPLSDIELEQALARKALDRGMFWRLLPLLRPVRRALAAAVALEALLVGAVFLRPWFVGQALDHALVADGSGWRVDARLAALLGAGMALTWIARFAISGASQYLAGRSALRVLNALRMRVYRHVQTLSVRFFDKTKAGRIISRVDRDVDALEPLLIQGPPELLSALLRCVVAGVLIQAISPTLFLALAAVVPLLVLGIWGFKRISQKNWGLVAEARARFTAHLVETVAGVRILQQTVQEESNRHRYRALLQDFNRTLIRGNRKSGWFLPYTALLTSAGMVLLLAGGAREMGGGALTFGQIVQCLFYVQLFLGPLQELSDLLERYTSGAASAQRIFLLLDTDAEVADPPRPRALGAVRGDIHFDAVDFAYEPARPVIRGLDLRIAPGEVLAIVGPTGHGKSTLVQLLTRFYDVDGGTVRLDGIDIRALPQQQLRRHVGVVLQENMLFSGTILDNLRLAAPAADDAALIAAARDLGADAVLERLPLGYATQVGPMGGQLSQGQRQLVCLVRAYLADPAVLVMDEATSAVDVQTERRIQAALRRLCEGRTAIIIAHRLATIRDADRIAVIEQGRIVELGPHAALIAAQGPYARLYRAYEQASFGDAAIAAASTTVDTDTDGGTGVATDAVTHGGTAVAIAVTTLAATPALDDPSHGAESSPALA</sequence>
<dbReference type="AlphaFoldDB" id="A0A246JI19"/>
<dbReference type="Gene3D" id="1.20.1560.10">
    <property type="entry name" value="ABC transporter type 1, transmembrane domain"/>
    <property type="match status" value="1"/>
</dbReference>
<dbReference type="InterPro" id="IPR003439">
    <property type="entry name" value="ABC_transporter-like_ATP-bd"/>
</dbReference>
<dbReference type="SUPFAM" id="SSF90123">
    <property type="entry name" value="ABC transporter transmembrane region"/>
    <property type="match status" value="1"/>
</dbReference>
<dbReference type="GO" id="GO:0005524">
    <property type="term" value="F:ATP binding"/>
    <property type="evidence" value="ECO:0007669"/>
    <property type="project" value="UniProtKB-KW"/>
</dbReference>
<dbReference type="InterPro" id="IPR027417">
    <property type="entry name" value="P-loop_NTPase"/>
</dbReference>
<feature type="transmembrane region" description="Helical" evidence="13">
    <location>
        <begin position="85"/>
        <end position="105"/>
    </location>
</feature>
<dbReference type="Pfam" id="PF00664">
    <property type="entry name" value="ABC_membrane"/>
    <property type="match status" value="1"/>
</dbReference>
<dbReference type="InterPro" id="IPR011527">
    <property type="entry name" value="ABC1_TM_dom"/>
</dbReference>
<evidence type="ECO:0000256" key="12">
    <source>
        <dbReference type="ARBA" id="ARBA00072252"/>
    </source>
</evidence>
<dbReference type="OrthoDB" id="8554730at2"/>
<feature type="domain" description="ABC transporter" evidence="14">
    <location>
        <begin position="368"/>
        <end position="602"/>
    </location>
</feature>
<dbReference type="Proteomes" id="UP000197468">
    <property type="component" value="Unassembled WGS sequence"/>
</dbReference>
<keyword evidence="6" id="KW-0547">Nucleotide-binding</keyword>
<keyword evidence="5" id="KW-0354">Hemolysis</keyword>
<keyword evidence="17" id="KW-1185">Reference proteome</keyword>
<evidence type="ECO:0000259" key="14">
    <source>
        <dbReference type="PROSITE" id="PS50893"/>
    </source>
</evidence>
<comment type="similarity">
    <text evidence="11">Belongs to the ABC transporter superfamily. Cyclolysin exporter (TC 3.A.1.109.2) family.</text>
</comment>
<dbReference type="FunFam" id="3.40.50.300:FF:000299">
    <property type="entry name" value="ABC transporter ATP-binding protein/permease"/>
    <property type="match status" value="1"/>
</dbReference>
<evidence type="ECO:0000256" key="7">
    <source>
        <dbReference type="ARBA" id="ARBA00022840"/>
    </source>
</evidence>
<keyword evidence="3" id="KW-1003">Cell membrane</keyword>
<protein>
    <recommendedName>
        <fullName evidence="12">Cyclolysin secretion/processing ATP-binding protein CyaB</fullName>
    </recommendedName>
</protein>
<dbReference type="PANTHER" id="PTHR43394">
    <property type="entry name" value="ATP-DEPENDENT PERMEASE MDL1, MITOCHONDRIAL"/>
    <property type="match status" value="1"/>
</dbReference>
<feature type="transmembrane region" description="Helical" evidence="13">
    <location>
        <begin position="193"/>
        <end position="209"/>
    </location>
</feature>
<dbReference type="InterPro" id="IPR017871">
    <property type="entry name" value="ABC_transporter-like_CS"/>
</dbReference>
<evidence type="ECO:0000256" key="3">
    <source>
        <dbReference type="ARBA" id="ARBA00022475"/>
    </source>
</evidence>